<dbReference type="AlphaFoldDB" id="A0A1F5BW02"/>
<accession>A0A1F5BW02</accession>
<name>A0A1F5BW02_9BACT</name>
<feature type="domain" description="FAD/NAD(P)-binding" evidence="3">
    <location>
        <begin position="3"/>
        <end position="294"/>
    </location>
</feature>
<comment type="caution">
    <text evidence="4">The sequence shown here is derived from an EMBL/GenBank/DDBJ whole genome shotgun (WGS) entry which is preliminary data.</text>
</comment>
<dbReference type="InterPro" id="IPR023753">
    <property type="entry name" value="FAD/NAD-binding_dom"/>
</dbReference>
<reference evidence="4 5" key="1">
    <citation type="journal article" date="2016" name="Nat. Commun.">
        <title>Thousands of microbial genomes shed light on interconnected biogeochemical processes in an aquifer system.</title>
        <authorList>
            <person name="Anantharaman K."/>
            <person name="Brown C.T."/>
            <person name="Hug L.A."/>
            <person name="Sharon I."/>
            <person name="Castelle C.J."/>
            <person name="Probst A.J."/>
            <person name="Thomas B.C."/>
            <person name="Singh A."/>
            <person name="Wilkins M.J."/>
            <person name="Karaoz U."/>
            <person name="Brodie E.L."/>
            <person name="Williams K.H."/>
            <person name="Hubbard S.S."/>
            <person name="Banfield J.F."/>
        </authorList>
    </citation>
    <scope>NUCLEOTIDE SEQUENCE [LARGE SCALE GENOMIC DNA]</scope>
</reference>
<evidence type="ECO:0000256" key="1">
    <source>
        <dbReference type="ARBA" id="ARBA00022630"/>
    </source>
</evidence>
<evidence type="ECO:0000313" key="4">
    <source>
        <dbReference type="EMBL" id="OGD34769.1"/>
    </source>
</evidence>
<dbReference type="Gene3D" id="3.50.50.60">
    <property type="entry name" value="FAD/NAD(P)-binding domain"/>
    <property type="match status" value="2"/>
</dbReference>
<keyword evidence="2" id="KW-0560">Oxidoreductase</keyword>
<sequence length="309" mass="32001">MDDVLIIGGGTAALSAALYAKKKGLSVRVITDSVGGALVASAAVARLNFLGNDGAVVIQNLRKAVEESGVEIVQSGGAIQKISFRQENNKEIFSVQDEAGAVADARSVIIASGRKGRKLGIASEDQFVGKGLSYHLAPDAAAYKEKTVGIIGGGNSGLAKAIQLSGIAKQLVVIERMEKINGDPAAEDALAREGKTAFIVNADVKEITGKGRAKGIVYEDTATKETKEIPVDEVLVSIGMIPNSDFAKGLCELNQWGEVIVNSRTNATSHVGIFAAGDATDISEKEAPIAAGEGVKAALQCAKWLEANA</sequence>
<dbReference type="PRINTS" id="PR00368">
    <property type="entry name" value="FADPNR"/>
</dbReference>
<dbReference type="PANTHER" id="PTHR48105">
    <property type="entry name" value="THIOREDOXIN REDUCTASE 1-RELATED-RELATED"/>
    <property type="match status" value="1"/>
</dbReference>
<dbReference type="GO" id="GO:0016491">
    <property type="term" value="F:oxidoreductase activity"/>
    <property type="evidence" value="ECO:0007669"/>
    <property type="project" value="UniProtKB-KW"/>
</dbReference>
<keyword evidence="1" id="KW-0285">Flavoprotein</keyword>
<dbReference type="InterPro" id="IPR050097">
    <property type="entry name" value="Ferredoxin-NADP_redctase_2"/>
</dbReference>
<organism evidence="4 5">
    <name type="scientific">Candidatus Azambacteria bacterium RIFCSPLOWO2_01_FULL_46_25</name>
    <dbReference type="NCBI Taxonomy" id="1797298"/>
    <lineage>
        <taxon>Bacteria</taxon>
        <taxon>Candidatus Azamiibacteriota</taxon>
    </lineage>
</organism>
<evidence type="ECO:0000256" key="2">
    <source>
        <dbReference type="ARBA" id="ARBA00023002"/>
    </source>
</evidence>
<dbReference type="STRING" id="1797298.A2988_04725"/>
<gene>
    <name evidence="4" type="ORF">A2988_04725</name>
</gene>
<dbReference type="PRINTS" id="PR00469">
    <property type="entry name" value="PNDRDTASEII"/>
</dbReference>
<proteinExistence type="predicted"/>
<protein>
    <recommendedName>
        <fullName evidence="3">FAD/NAD(P)-binding domain-containing protein</fullName>
    </recommendedName>
</protein>
<evidence type="ECO:0000259" key="3">
    <source>
        <dbReference type="Pfam" id="PF07992"/>
    </source>
</evidence>
<dbReference type="Pfam" id="PF07992">
    <property type="entry name" value="Pyr_redox_2"/>
    <property type="match status" value="1"/>
</dbReference>
<dbReference type="InterPro" id="IPR036188">
    <property type="entry name" value="FAD/NAD-bd_sf"/>
</dbReference>
<dbReference type="Proteomes" id="UP000176650">
    <property type="component" value="Unassembled WGS sequence"/>
</dbReference>
<dbReference type="SUPFAM" id="SSF51905">
    <property type="entry name" value="FAD/NAD(P)-binding domain"/>
    <property type="match status" value="1"/>
</dbReference>
<evidence type="ECO:0000313" key="5">
    <source>
        <dbReference type="Proteomes" id="UP000176650"/>
    </source>
</evidence>
<dbReference type="EMBL" id="MEYS01000001">
    <property type="protein sequence ID" value="OGD34769.1"/>
    <property type="molecule type" value="Genomic_DNA"/>
</dbReference>